<dbReference type="Gene3D" id="3.10.105.10">
    <property type="entry name" value="Dipeptide-binding Protein, Domain 3"/>
    <property type="match status" value="1"/>
</dbReference>
<dbReference type="CDD" id="cd08509">
    <property type="entry name" value="PBP2_TmCBP_oligosaccharides_like"/>
    <property type="match status" value="1"/>
</dbReference>
<sequence>MLKSKPMVLLLLLALLAPMPAMASARGQAPFHAVVAQEGEAPIANLDRGDFGGGSNPQENYNPFSPTVLGGATTWLFEPLMITNGYSCEVIPWLATEFAWPDPQTLTFTIREGVTWSDGTPFTAADVAFTHKLGQAFPPLDMDQAWDVLTDVVAEGNTVTFTFNAPAGAQFSNLIDNPILPKHIWEAQADPVTFLNEEPVGTGPFLVGSFNPQQLVMVRNPDYWQAEKVQVQQLTYTKTDASGQVAQLALGEGRYDWHDQFQPDIEETYVAKDPEHNKYWFPAGGSVSLMMNHTKAPFNDPVFRQGMAYAFDRESMAQRAAFGYTGGSTQAFLTLPNQEIYLDPSIPNQGFLPHDPAKALEILTAGGYVMDGDALTKDGEAIELTFSVPASFNDWVQAAELVREGLGEIGINVEIDSKDPDLVFEERKAGNFDMTFDAPGGGCNLWAGYNYALGGADAPAPVDTPVDFNYIRFNSPETQALIDQLAAATDIEAQTPIAHQLQQVMMTQVPFIPLWYGPVWFEYRTENAEGWPSAENPYAHPGNALVIITNLVPPTA</sequence>
<evidence type="ECO:0000256" key="1">
    <source>
        <dbReference type="SAM" id="SignalP"/>
    </source>
</evidence>
<dbReference type="GO" id="GO:1904680">
    <property type="term" value="F:peptide transmembrane transporter activity"/>
    <property type="evidence" value="ECO:0007669"/>
    <property type="project" value="TreeGrafter"/>
</dbReference>
<evidence type="ECO:0000259" key="2">
    <source>
        <dbReference type="Pfam" id="PF00496"/>
    </source>
</evidence>
<feature type="signal peptide" evidence="1">
    <location>
        <begin position="1"/>
        <end position="23"/>
    </location>
</feature>
<proteinExistence type="predicted"/>
<evidence type="ECO:0000313" key="3">
    <source>
        <dbReference type="EMBL" id="CAA9555093.1"/>
    </source>
</evidence>
<dbReference type="EMBL" id="CADCWH010000195">
    <property type="protein sequence ID" value="CAA9555093.1"/>
    <property type="molecule type" value="Genomic_DNA"/>
</dbReference>
<dbReference type="PANTHER" id="PTHR30290">
    <property type="entry name" value="PERIPLASMIC BINDING COMPONENT OF ABC TRANSPORTER"/>
    <property type="match status" value="1"/>
</dbReference>
<dbReference type="SUPFAM" id="SSF53850">
    <property type="entry name" value="Periplasmic binding protein-like II"/>
    <property type="match status" value="1"/>
</dbReference>
<dbReference type="PANTHER" id="PTHR30290:SF82">
    <property type="entry name" value="ABC-TYPE DIPEPTIDE_OLIGOPEPTIDE TRANSPORT SYSTEM, PERIPLASMIC COMPONENT"/>
    <property type="match status" value="1"/>
</dbReference>
<protein>
    <submittedName>
        <fullName evidence="3">Oligopeptide ABC transporter, periplasmic oligopeptide-binding protein OppA</fullName>
    </submittedName>
</protein>
<dbReference type="Gene3D" id="3.90.76.10">
    <property type="entry name" value="Dipeptide-binding Protein, Domain 1"/>
    <property type="match status" value="1"/>
</dbReference>
<keyword evidence="1" id="KW-0732">Signal</keyword>
<dbReference type="Pfam" id="PF00496">
    <property type="entry name" value="SBP_bac_5"/>
    <property type="match status" value="1"/>
</dbReference>
<dbReference type="InterPro" id="IPR000914">
    <property type="entry name" value="SBP_5_dom"/>
</dbReference>
<feature type="chain" id="PRO_5027113601" evidence="1">
    <location>
        <begin position="24"/>
        <end position="556"/>
    </location>
</feature>
<organism evidence="3">
    <name type="scientific">uncultured Thermomicrobiales bacterium</name>
    <dbReference type="NCBI Taxonomy" id="1645740"/>
    <lineage>
        <taxon>Bacteria</taxon>
        <taxon>Pseudomonadati</taxon>
        <taxon>Thermomicrobiota</taxon>
        <taxon>Thermomicrobia</taxon>
        <taxon>Thermomicrobiales</taxon>
        <taxon>environmental samples</taxon>
    </lineage>
</organism>
<dbReference type="InterPro" id="IPR039424">
    <property type="entry name" value="SBP_5"/>
</dbReference>
<accession>A0A6J4UMG2</accession>
<dbReference type="Gene3D" id="3.40.190.10">
    <property type="entry name" value="Periplasmic binding protein-like II"/>
    <property type="match status" value="1"/>
</dbReference>
<name>A0A6J4UMG2_9BACT</name>
<gene>
    <name evidence="3" type="ORF">AVDCRST_MAG70-1225</name>
</gene>
<reference evidence="3" key="1">
    <citation type="submission" date="2020-02" db="EMBL/GenBank/DDBJ databases">
        <authorList>
            <person name="Meier V. D."/>
        </authorList>
    </citation>
    <scope>NUCLEOTIDE SEQUENCE</scope>
    <source>
        <strain evidence="3">AVDCRST_MAG70</strain>
    </source>
</reference>
<feature type="domain" description="Solute-binding protein family 5" evidence="2">
    <location>
        <begin position="89"/>
        <end position="442"/>
    </location>
</feature>
<dbReference type="AlphaFoldDB" id="A0A6J4UMG2"/>
<dbReference type="GO" id="GO:0015833">
    <property type="term" value="P:peptide transport"/>
    <property type="evidence" value="ECO:0007669"/>
    <property type="project" value="TreeGrafter"/>
</dbReference>